<accession>A0AAV4Y736</accession>
<dbReference type="AlphaFoldDB" id="A0AAV4Y736"/>
<reference evidence="2 3" key="1">
    <citation type="submission" date="2021-06" db="EMBL/GenBank/DDBJ databases">
        <title>Caerostris extrusa draft genome.</title>
        <authorList>
            <person name="Kono N."/>
            <person name="Arakawa K."/>
        </authorList>
    </citation>
    <scope>NUCLEOTIDE SEQUENCE [LARGE SCALE GENOMIC DNA]</scope>
</reference>
<comment type="caution">
    <text evidence="2">The sequence shown here is derived from an EMBL/GenBank/DDBJ whole genome shotgun (WGS) entry which is preliminary data.</text>
</comment>
<feature type="region of interest" description="Disordered" evidence="1">
    <location>
        <begin position="93"/>
        <end position="115"/>
    </location>
</feature>
<sequence>MYSSNSNSLDTVLQLLPSSAAVGESRILGTKVGAGKIGRQIAEEVLERQRANEMDLSSMYPTATDTYPTHQFPPTMLNIPKERTNYLRNYHSKQDRTYENDLVASSPSSNSTSSQYAFPIHNPVLMNESIQIPSMDTVIGRDMLQASYPNQ</sequence>
<gene>
    <name evidence="2" type="ORF">CEXT_696971</name>
</gene>
<proteinExistence type="predicted"/>
<dbReference type="Proteomes" id="UP001054945">
    <property type="component" value="Unassembled WGS sequence"/>
</dbReference>
<feature type="compositionally biased region" description="Low complexity" evidence="1">
    <location>
        <begin position="105"/>
        <end position="114"/>
    </location>
</feature>
<evidence type="ECO:0000256" key="1">
    <source>
        <dbReference type="SAM" id="MobiDB-lite"/>
    </source>
</evidence>
<dbReference type="EMBL" id="BPLR01018918">
    <property type="protein sequence ID" value="GIZ03197.1"/>
    <property type="molecule type" value="Genomic_DNA"/>
</dbReference>
<name>A0AAV4Y736_CAEEX</name>
<evidence type="ECO:0000313" key="3">
    <source>
        <dbReference type="Proteomes" id="UP001054945"/>
    </source>
</evidence>
<organism evidence="2 3">
    <name type="scientific">Caerostris extrusa</name>
    <name type="common">Bark spider</name>
    <name type="synonym">Caerostris bankana</name>
    <dbReference type="NCBI Taxonomy" id="172846"/>
    <lineage>
        <taxon>Eukaryota</taxon>
        <taxon>Metazoa</taxon>
        <taxon>Ecdysozoa</taxon>
        <taxon>Arthropoda</taxon>
        <taxon>Chelicerata</taxon>
        <taxon>Arachnida</taxon>
        <taxon>Araneae</taxon>
        <taxon>Araneomorphae</taxon>
        <taxon>Entelegynae</taxon>
        <taxon>Araneoidea</taxon>
        <taxon>Araneidae</taxon>
        <taxon>Caerostris</taxon>
    </lineage>
</organism>
<protein>
    <submittedName>
        <fullName evidence="2">Uncharacterized protein</fullName>
    </submittedName>
</protein>
<evidence type="ECO:0000313" key="2">
    <source>
        <dbReference type="EMBL" id="GIZ03197.1"/>
    </source>
</evidence>
<keyword evidence="3" id="KW-1185">Reference proteome</keyword>